<dbReference type="Gene3D" id="3.20.20.120">
    <property type="entry name" value="Enolase-like C-terminal domain"/>
    <property type="match status" value="1"/>
</dbReference>
<reference evidence="5" key="2">
    <citation type="submission" date="2020-09" db="EMBL/GenBank/DDBJ databases">
        <authorList>
            <person name="Sun Q."/>
            <person name="Zhou Y."/>
        </authorList>
    </citation>
    <scope>NUCLEOTIDE SEQUENCE</scope>
    <source>
        <strain evidence="5">CGMCC 1.15320</strain>
    </source>
</reference>
<dbReference type="PROSITE" id="PS00909">
    <property type="entry name" value="MR_MLE_2"/>
    <property type="match status" value="1"/>
</dbReference>
<dbReference type="GO" id="GO:0016052">
    <property type="term" value="P:carbohydrate catabolic process"/>
    <property type="evidence" value="ECO:0007669"/>
    <property type="project" value="TreeGrafter"/>
</dbReference>
<dbReference type="InterPro" id="IPR046945">
    <property type="entry name" value="RHMD-like"/>
</dbReference>
<dbReference type="SFLD" id="SFLDS00001">
    <property type="entry name" value="Enolase"/>
    <property type="match status" value="1"/>
</dbReference>
<evidence type="ECO:0000313" key="5">
    <source>
        <dbReference type="EMBL" id="GGA79523.1"/>
    </source>
</evidence>
<keyword evidence="6" id="KW-1185">Reference proteome</keyword>
<dbReference type="InterPro" id="IPR018110">
    <property type="entry name" value="Mandel_Rmase/mucon_lact_enz_CS"/>
</dbReference>
<comment type="caution">
    <text evidence="5">The sequence shown here is derived from an EMBL/GenBank/DDBJ whole genome shotgun (WGS) entry which is preliminary data.</text>
</comment>
<dbReference type="CDD" id="cd03316">
    <property type="entry name" value="MR_like"/>
    <property type="match status" value="1"/>
</dbReference>
<evidence type="ECO:0000256" key="1">
    <source>
        <dbReference type="ARBA" id="ARBA00001946"/>
    </source>
</evidence>
<reference evidence="5" key="1">
    <citation type="journal article" date="2014" name="Int. J. Syst. Evol. Microbiol.">
        <title>Complete genome sequence of Corynebacterium casei LMG S-19264T (=DSM 44701T), isolated from a smear-ripened cheese.</title>
        <authorList>
            <consortium name="US DOE Joint Genome Institute (JGI-PGF)"/>
            <person name="Walter F."/>
            <person name="Albersmeier A."/>
            <person name="Kalinowski J."/>
            <person name="Ruckert C."/>
        </authorList>
    </citation>
    <scope>NUCLEOTIDE SEQUENCE</scope>
    <source>
        <strain evidence="5">CGMCC 1.15320</strain>
    </source>
</reference>
<dbReference type="SUPFAM" id="SSF51604">
    <property type="entry name" value="Enolase C-terminal domain-like"/>
    <property type="match status" value="1"/>
</dbReference>
<dbReference type="PANTHER" id="PTHR13794">
    <property type="entry name" value="ENOLASE SUPERFAMILY, MANDELATE RACEMASE"/>
    <property type="match status" value="1"/>
</dbReference>
<dbReference type="SMART" id="SM00922">
    <property type="entry name" value="MR_MLE"/>
    <property type="match status" value="1"/>
</dbReference>
<dbReference type="Gene3D" id="3.30.390.10">
    <property type="entry name" value="Enolase-like, N-terminal domain"/>
    <property type="match status" value="1"/>
</dbReference>
<dbReference type="EMBL" id="BMIF01000016">
    <property type="protein sequence ID" value="GGA79523.1"/>
    <property type="molecule type" value="Genomic_DNA"/>
</dbReference>
<dbReference type="AlphaFoldDB" id="A0A916S262"/>
<proteinExistence type="predicted"/>
<dbReference type="GO" id="GO:0009063">
    <property type="term" value="P:amino acid catabolic process"/>
    <property type="evidence" value="ECO:0007669"/>
    <property type="project" value="InterPro"/>
</dbReference>
<protein>
    <submittedName>
        <fullName evidence="5">Racemase</fullName>
    </submittedName>
</protein>
<dbReference type="GO" id="GO:0016836">
    <property type="term" value="F:hydro-lyase activity"/>
    <property type="evidence" value="ECO:0007669"/>
    <property type="project" value="TreeGrafter"/>
</dbReference>
<dbReference type="PANTHER" id="PTHR13794:SF58">
    <property type="entry name" value="MITOCHONDRIAL ENOLASE SUPERFAMILY MEMBER 1"/>
    <property type="match status" value="1"/>
</dbReference>
<evidence type="ECO:0000256" key="2">
    <source>
        <dbReference type="ARBA" id="ARBA00022723"/>
    </source>
</evidence>
<dbReference type="Pfam" id="PF13378">
    <property type="entry name" value="MR_MLE_C"/>
    <property type="match status" value="1"/>
</dbReference>
<evidence type="ECO:0000259" key="4">
    <source>
        <dbReference type="SMART" id="SM00922"/>
    </source>
</evidence>
<organism evidence="5 6">
    <name type="scientific">Nitratireductor aestuarii</name>
    <dbReference type="NCBI Taxonomy" id="1735103"/>
    <lineage>
        <taxon>Bacteria</taxon>
        <taxon>Pseudomonadati</taxon>
        <taxon>Pseudomonadota</taxon>
        <taxon>Alphaproteobacteria</taxon>
        <taxon>Hyphomicrobiales</taxon>
        <taxon>Phyllobacteriaceae</taxon>
        <taxon>Nitratireductor</taxon>
    </lineage>
</organism>
<dbReference type="InterPro" id="IPR029017">
    <property type="entry name" value="Enolase-like_N"/>
</dbReference>
<dbReference type="InterPro" id="IPR013341">
    <property type="entry name" value="Mandelate_racemase_N_dom"/>
</dbReference>
<dbReference type="Proteomes" id="UP000636264">
    <property type="component" value="Unassembled WGS sequence"/>
</dbReference>
<name>A0A916S262_9HYPH</name>
<dbReference type="GO" id="GO:0000287">
    <property type="term" value="F:magnesium ion binding"/>
    <property type="evidence" value="ECO:0007669"/>
    <property type="project" value="TreeGrafter"/>
</dbReference>
<comment type="cofactor">
    <cofactor evidence="1">
        <name>Mg(2+)</name>
        <dbReference type="ChEBI" id="CHEBI:18420"/>
    </cofactor>
</comment>
<evidence type="ECO:0000313" key="6">
    <source>
        <dbReference type="Proteomes" id="UP000636264"/>
    </source>
</evidence>
<dbReference type="Pfam" id="PF02746">
    <property type="entry name" value="MR_MLE_N"/>
    <property type="match status" value="1"/>
</dbReference>
<dbReference type="SFLD" id="SFLDG00179">
    <property type="entry name" value="mandelate_racemase"/>
    <property type="match status" value="1"/>
</dbReference>
<dbReference type="InterPro" id="IPR029065">
    <property type="entry name" value="Enolase_C-like"/>
</dbReference>
<keyword evidence="3" id="KW-0460">Magnesium</keyword>
<dbReference type="RefSeq" id="WP_188722614.1">
    <property type="nucleotide sequence ID" value="NZ_BMIF01000016.1"/>
</dbReference>
<accession>A0A916S262</accession>
<feature type="domain" description="Mandelate racemase/muconate lactonizing enzyme C-terminal" evidence="4">
    <location>
        <begin position="145"/>
        <end position="242"/>
    </location>
</feature>
<dbReference type="InterPro" id="IPR036849">
    <property type="entry name" value="Enolase-like_C_sf"/>
</dbReference>
<gene>
    <name evidence="5" type="ORF">GCM10011385_37140</name>
</gene>
<evidence type="ECO:0000256" key="3">
    <source>
        <dbReference type="ARBA" id="ARBA00022842"/>
    </source>
</evidence>
<keyword evidence="2" id="KW-0479">Metal-binding</keyword>
<dbReference type="SUPFAM" id="SSF54826">
    <property type="entry name" value="Enolase N-terminal domain-like"/>
    <property type="match status" value="1"/>
</dbReference>
<dbReference type="InterPro" id="IPR013342">
    <property type="entry name" value="Mandelate_racemase_C"/>
</dbReference>
<sequence length="379" mass="41207">MKISRTTCRAFRMPLKQAFSSARVTMTHREMVLVEIETESGERGTGWCTTAGVGAASVQALIVGYLAPMLTGADPRNTEQLWQRLWMECHAAGPAGITTLAVSAIDIALWDLKAKLAGEPLHRMLGGARQSVEVYASAINLHLSQDELVDQVRQQRAEGYKSFKLKVGRQGLDEDRDRCLAVREVIGPECILMLDANQKWTLGDAILRTRKLRDADPLFIEEPLLSDTIAGHAKLRDTTGVAVAAGEQLCNRYEFWNYVSAGAIDFLQPDVWKVGGITEFLKIAALGAAAGIPVSPHGATEISVHLAAALPNALHVENIFGLNLFDFGATASPLEIKDGRYTPGTEPGHGVVLDLDAMAPHELPVGQPIERQPLYKNVN</sequence>